<evidence type="ECO:0000313" key="2">
    <source>
        <dbReference type="Proteomes" id="UP000037035"/>
    </source>
</evidence>
<sequence length="767" mass="86481">MDQNNSKHLQLQAIIPILGSFPCPNWVRINPSLCQAHKAHQSFSSSQENSNAPHKTQNGGHFKGDIPCGIWCMESHIGSAALRGGGSFGGIIKFCACLPDFHASNFRLSFEPKAASSKSHAIKPNIFIIYINGQHSTNESLEFFKTKCNHAFQTLTFIKRTFKFYSATHLANQQQSLFAYAQTLVIFSGSIIKLLASSKQISLAFTFILKSYCASTLSSLLSIVKLVPFLHIYKLFYFLHFFPFLSSPLPCWLPFLKPELVIFDKLQDITKPIVKPSLKLEKFIFDKLQTYLTLIFEHFLVHFDQPNPPLSISYVFYAPACTCLTFCLMMKWKYNIFLSFLLIKKREILYTRLTIESQKRGRRVFTFFFPQSGGGLMRKYNSNNTGLHVNFSLCNHSPIKIFNLKILCECISLKIDIVPDAASKVGVSRKDVVRTSRTISEVVIKCLSKKISVLWGQRISHTFGEESINTTHNSPSPCLTGIMQQYEVLIWVGEFYEDGHVMALQIVIINIFIQIFIVFIGRGIGQGFLAPTIVLALADSSCKAYLARSCILVDKLALPQPIPVAAADGMVIFRAFVRLSGFFCFCQLQRKYKRTSKGALVVKGRQPQGRFWGLKRALEQDQVDKSLPESSAGSKTGLGGAAKRDWMEIDGGGVREWREMQVAGRSGGVGVLRVRDFVVHLISSFTSPEKVESQANHLITQGRIFRISFCLLLVLVFYSETKDYLNTMEKNSLSTTDGFSFHNVSWKSFTGLSCTRFRVDNNFLISW</sequence>
<name>A0A0L6VFL7_9BASI</name>
<dbReference type="EMBL" id="LAVV01006514">
    <property type="protein sequence ID" value="KNZ59534.1"/>
    <property type="molecule type" value="Genomic_DNA"/>
</dbReference>
<proteinExistence type="predicted"/>
<organism evidence="1 2">
    <name type="scientific">Puccinia sorghi</name>
    <dbReference type="NCBI Taxonomy" id="27349"/>
    <lineage>
        <taxon>Eukaryota</taxon>
        <taxon>Fungi</taxon>
        <taxon>Dikarya</taxon>
        <taxon>Basidiomycota</taxon>
        <taxon>Pucciniomycotina</taxon>
        <taxon>Pucciniomycetes</taxon>
        <taxon>Pucciniales</taxon>
        <taxon>Pucciniaceae</taxon>
        <taxon>Puccinia</taxon>
    </lineage>
</organism>
<protein>
    <submittedName>
        <fullName evidence="1">Uncharacterized protein</fullName>
    </submittedName>
</protein>
<comment type="caution">
    <text evidence="1">The sequence shown here is derived from an EMBL/GenBank/DDBJ whole genome shotgun (WGS) entry which is preliminary data.</text>
</comment>
<gene>
    <name evidence="1" type="ORF">VP01_1709g1</name>
</gene>
<evidence type="ECO:0000313" key="1">
    <source>
        <dbReference type="EMBL" id="KNZ59534.1"/>
    </source>
</evidence>
<keyword evidence="2" id="KW-1185">Reference proteome</keyword>
<accession>A0A0L6VFL7</accession>
<dbReference type="Proteomes" id="UP000037035">
    <property type="component" value="Unassembled WGS sequence"/>
</dbReference>
<reference evidence="1 2" key="1">
    <citation type="submission" date="2015-08" db="EMBL/GenBank/DDBJ databases">
        <title>Next Generation Sequencing and Analysis of the Genome of Puccinia sorghi L Schw, the Causal Agent of Maize Common Rust.</title>
        <authorList>
            <person name="Rochi L."/>
            <person name="Burguener G."/>
            <person name="Darino M."/>
            <person name="Turjanski A."/>
            <person name="Kreff E."/>
            <person name="Dieguez M.J."/>
            <person name="Sacco F."/>
        </authorList>
    </citation>
    <scope>NUCLEOTIDE SEQUENCE [LARGE SCALE GENOMIC DNA]</scope>
    <source>
        <strain evidence="1 2">RO10H11247</strain>
    </source>
</reference>
<dbReference type="AlphaFoldDB" id="A0A0L6VFL7"/>
<dbReference type="VEuPathDB" id="FungiDB:VP01_1709g1"/>